<proteinExistence type="predicted"/>
<sequence>MNQQIIPPQFKELIEAARFSAQSGVEVAEMLIKQDGGDARSSRVYLKRQQARAAEIERQIMLLSRMTSLFTKVLS</sequence>
<name>A0ACB5R612_9BURK</name>
<protein>
    <submittedName>
        <fullName evidence="1">Uncharacterized protein</fullName>
    </submittedName>
</protein>
<reference evidence="1" key="1">
    <citation type="submission" date="2021-09" db="EMBL/GenBank/DDBJ databases">
        <title>Isolation and characterization of 3-chlorobenzoate degrading bacteria from soils in Shizuoka.</title>
        <authorList>
            <person name="Ifat A."/>
            <person name="Ogawa N."/>
            <person name="Kimbara K."/>
            <person name="Moriuchi R."/>
            <person name="Dohra H."/>
            <person name="Shintani M."/>
        </authorList>
    </citation>
    <scope>NUCLEOTIDE SEQUENCE</scope>
    <source>
        <strain evidence="1">19CS2-2</strain>
    </source>
</reference>
<dbReference type="EMBL" id="BPUR01000041">
    <property type="protein sequence ID" value="GJH22459.1"/>
    <property type="molecule type" value="Genomic_DNA"/>
</dbReference>
<dbReference type="Proteomes" id="UP001055013">
    <property type="component" value="Unassembled WGS sequence"/>
</dbReference>
<gene>
    <name evidence="1" type="ORF">CBA19CS22_37975</name>
</gene>
<organism evidence="1 2">
    <name type="scientific">Caballeronia novacaledonica</name>
    <dbReference type="NCBI Taxonomy" id="1544861"/>
    <lineage>
        <taxon>Bacteria</taxon>
        <taxon>Pseudomonadati</taxon>
        <taxon>Pseudomonadota</taxon>
        <taxon>Betaproteobacteria</taxon>
        <taxon>Burkholderiales</taxon>
        <taxon>Burkholderiaceae</taxon>
        <taxon>Caballeronia</taxon>
    </lineage>
</organism>
<evidence type="ECO:0000313" key="2">
    <source>
        <dbReference type="Proteomes" id="UP001055013"/>
    </source>
</evidence>
<evidence type="ECO:0000313" key="1">
    <source>
        <dbReference type="EMBL" id="GJH22459.1"/>
    </source>
</evidence>
<comment type="caution">
    <text evidence="1">The sequence shown here is derived from an EMBL/GenBank/DDBJ whole genome shotgun (WGS) entry which is preliminary data.</text>
</comment>
<accession>A0ACB5R612</accession>
<keyword evidence="2" id="KW-1185">Reference proteome</keyword>